<feature type="region of interest" description="Disordered" evidence="2">
    <location>
        <begin position="73"/>
        <end position="93"/>
    </location>
</feature>
<comment type="caution">
    <text evidence="5">The sequence shown here is derived from an EMBL/GenBank/DDBJ whole genome shotgun (WGS) entry which is preliminary data.</text>
</comment>
<protein>
    <submittedName>
        <fullName evidence="5">Lytic transglycosylase domain-containing protein</fullName>
    </submittedName>
</protein>
<dbReference type="GO" id="GO:0016020">
    <property type="term" value="C:membrane"/>
    <property type="evidence" value="ECO:0007669"/>
    <property type="project" value="InterPro"/>
</dbReference>
<feature type="chain" id="PRO_5040937070" evidence="3">
    <location>
        <begin position="22"/>
        <end position="247"/>
    </location>
</feature>
<keyword evidence="6" id="KW-1185">Reference proteome</keyword>
<name>A0A9X1YPP7_9BURK</name>
<dbReference type="InterPro" id="IPR008258">
    <property type="entry name" value="Transglycosylase_SLT_dom_1"/>
</dbReference>
<dbReference type="GO" id="GO:0000270">
    <property type="term" value="P:peptidoglycan metabolic process"/>
    <property type="evidence" value="ECO:0007669"/>
    <property type="project" value="InterPro"/>
</dbReference>
<proteinExistence type="inferred from homology"/>
<dbReference type="InterPro" id="IPR000189">
    <property type="entry name" value="Transglyc_AS"/>
</dbReference>
<dbReference type="Gene3D" id="1.10.530.10">
    <property type="match status" value="1"/>
</dbReference>
<evidence type="ECO:0000313" key="5">
    <source>
        <dbReference type="EMBL" id="MCK9689535.1"/>
    </source>
</evidence>
<evidence type="ECO:0000256" key="1">
    <source>
        <dbReference type="ARBA" id="ARBA00007734"/>
    </source>
</evidence>
<dbReference type="Proteomes" id="UP001139353">
    <property type="component" value="Unassembled WGS sequence"/>
</dbReference>
<keyword evidence="3" id="KW-0732">Signal</keyword>
<comment type="similarity">
    <text evidence="1">Belongs to the transglycosylase Slt family.</text>
</comment>
<dbReference type="CDD" id="cd00254">
    <property type="entry name" value="LT-like"/>
    <property type="match status" value="1"/>
</dbReference>
<dbReference type="InterPro" id="IPR023346">
    <property type="entry name" value="Lysozyme-like_dom_sf"/>
</dbReference>
<accession>A0A9X1YPP7</accession>
<organism evidence="5 6">
    <name type="scientific">Scleromatobacter humisilvae</name>
    <dbReference type="NCBI Taxonomy" id="2897159"/>
    <lineage>
        <taxon>Bacteria</taxon>
        <taxon>Pseudomonadati</taxon>
        <taxon>Pseudomonadota</taxon>
        <taxon>Betaproteobacteria</taxon>
        <taxon>Burkholderiales</taxon>
        <taxon>Sphaerotilaceae</taxon>
        <taxon>Scleromatobacter</taxon>
    </lineage>
</organism>
<dbReference type="PANTHER" id="PTHR37423">
    <property type="entry name" value="SOLUBLE LYTIC MUREIN TRANSGLYCOSYLASE-RELATED"/>
    <property type="match status" value="1"/>
</dbReference>
<evidence type="ECO:0000259" key="4">
    <source>
        <dbReference type="Pfam" id="PF01464"/>
    </source>
</evidence>
<dbReference type="Pfam" id="PF01464">
    <property type="entry name" value="SLT"/>
    <property type="match status" value="1"/>
</dbReference>
<feature type="signal peptide" evidence="3">
    <location>
        <begin position="1"/>
        <end position="21"/>
    </location>
</feature>
<dbReference type="AlphaFoldDB" id="A0A9X1YPP7"/>
<dbReference type="RefSeq" id="WP_275685586.1">
    <property type="nucleotide sequence ID" value="NZ_JAJLJH010000015.1"/>
</dbReference>
<feature type="domain" description="Transglycosylase SLT" evidence="4">
    <location>
        <begin position="115"/>
        <end position="214"/>
    </location>
</feature>
<dbReference type="PROSITE" id="PS00922">
    <property type="entry name" value="TRANSGLYCOSYLASE"/>
    <property type="match status" value="1"/>
</dbReference>
<evidence type="ECO:0000256" key="2">
    <source>
        <dbReference type="SAM" id="MobiDB-lite"/>
    </source>
</evidence>
<reference evidence="5" key="1">
    <citation type="submission" date="2021-11" db="EMBL/GenBank/DDBJ databases">
        <title>BS-T2-15 a new species belonging to the Comamonadaceae family isolated from the soil of a French oak forest.</title>
        <authorList>
            <person name="Mieszkin S."/>
            <person name="Alain K."/>
        </authorList>
    </citation>
    <scope>NUCLEOTIDE SEQUENCE</scope>
    <source>
        <strain evidence="5">BS-T2-15</strain>
    </source>
</reference>
<evidence type="ECO:0000313" key="6">
    <source>
        <dbReference type="Proteomes" id="UP001139353"/>
    </source>
</evidence>
<dbReference type="EMBL" id="JAJLJH010000015">
    <property type="protein sequence ID" value="MCK9689535.1"/>
    <property type="molecule type" value="Genomic_DNA"/>
</dbReference>
<dbReference type="SUPFAM" id="SSF53955">
    <property type="entry name" value="Lysozyme-like"/>
    <property type="match status" value="1"/>
</dbReference>
<gene>
    <name evidence="5" type="ORF">LPC04_27770</name>
</gene>
<evidence type="ECO:0000256" key="3">
    <source>
        <dbReference type="SAM" id="SignalP"/>
    </source>
</evidence>
<dbReference type="GO" id="GO:0008933">
    <property type="term" value="F:peptidoglycan lytic transglycosylase activity"/>
    <property type="evidence" value="ECO:0007669"/>
    <property type="project" value="InterPro"/>
</dbReference>
<sequence>MNLAHATMGLCLAGVVVSAKAELAPNCANAAPGVALASPALHEPKTAVACDTGSGIAAAREAAQLRLYDAPRDTRASLSSTPRMDAADVDSTTARPLNASQRRVLALAPRVLAVAHRYDIDPLLLHAIAHVESRHNPQARSNAGALGVLQVMPATARRFGVEDAAGALYDPAVNLEVGAAYLKTLQARFGNDLQLVLAAYNAGEGAVERHGRSVPPYAETRAYVRQVLAEYAALRAAFAQAAPQEPR</sequence>
<dbReference type="PANTHER" id="PTHR37423:SF2">
    <property type="entry name" value="MEMBRANE-BOUND LYTIC MUREIN TRANSGLYCOSYLASE C"/>
    <property type="match status" value="1"/>
</dbReference>